<dbReference type="RefSeq" id="WP_057777606.1">
    <property type="nucleotide sequence ID" value="NZ_AYYY01000007.1"/>
</dbReference>
<dbReference type="STRING" id="1423813.FC26_GL000018"/>
<comment type="caution">
    <text evidence="2">The sequence shown here is derived from an EMBL/GenBank/DDBJ whole genome shotgun (WGS) entry which is preliminary data.</text>
</comment>
<organism evidence="2 3">
    <name type="scientific">Paucilactobacillus vaccinostercus DSM 20634</name>
    <dbReference type="NCBI Taxonomy" id="1423813"/>
    <lineage>
        <taxon>Bacteria</taxon>
        <taxon>Bacillati</taxon>
        <taxon>Bacillota</taxon>
        <taxon>Bacilli</taxon>
        <taxon>Lactobacillales</taxon>
        <taxon>Lactobacillaceae</taxon>
        <taxon>Paucilactobacillus</taxon>
    </lineage>
</organism>
<sequence>MNINNILLSSQDNEKIQLLVFLKENPSSSLYNFFLAKDLPYNKVLYIYHKLIADLREFEDDDLTIAELIADADFDQYSHIIMNRQVGYKMLMSLITQTDHTTNEFLERQQISRTKLYRLTSDLRKYIGQFGVTVNLSEFCLTGNETLIQNFLLAFLNETGTNISEFLDDRWQSLVSHLTDGFLTPMAFKNSILVAQRRRFVGIALLRLSQGHRYQIAHPIDQHFGLKFINGSDGVVKDYIKVSCDLTDVEAQNQFNLLKFSLKFGPNFIIEISDDEKRMIDDWLKSSPQWQQFWRRIETGTPTGLTAKMKLRLVGCIISLDYFGNFPISRNNYVNDYLQKVSDSRISKYYDQVNTMIKELQLEITTVDGINSLAKLFEALEQVIDDVSHKITVYVNDDAYDAQTDIISYLFQGVVSVKMINEYEPEEVVSILVYNQQNDKVNRFLAAHPNMISLRWVQQLPATENYSRLLLLINKYRYNVFKNL</sequence>
<feature type="domain" description="Mga helix-turn-helix" evidence="1">
    <location>
        <begin position="74"/>
        <end position="154"/>
    </location>
</feature>
<dbReference type="OrthoDB" id="2174552at2"/>
<dbReference type="InterPro" id="IPR007737">
    <property type="entry name" value="Mga_HTH"/>
</dbReference>
<dbReference type="AlphaFoldDB" id="A0A0R2A4T6"/>
<dbReference type="PATRIC" id="fig|1423813.3.peg.18"/>
<evidence type="ECO:0000259" key="1">
    <source>
        <dbReference type="Pfam" id="PF05043"/>
    </source>
</evidence>
<evidence type="ECO:0000313" key="2">
    <source>
        <dbReference type="EMBL" id="KRM62232.1"/>
    </source>
</evidence>
<accession>A0A0R2A4T6</accession>
<keyword evidence="3" id="KW-1185">Reference proteome</keyword>
<dbReference type="Pfam" id="PF05043">
    <property type="entry name" value="Mga"/>
    <property type="match status" value="1"/>
</dbReference>
<name>A0A0R2A4T6_9LACO</name>
<dbReference type="EMBL" id="AYYY01000007">
    <property type="protein sequence ID" value="KRM62232.1"/>
    <property type="molecule type" value="Genomic_DNA"/>
</dbReference>
<gene>
    <name evidence="2" type="ORF">FC26_GL000018</name>
</gene>
<dbReference type="Proteomes" id="UP000051733">
    <property type="component" value="Unassembled WGS sequence"/>
</dbReference>
<proteinExistence type="predicted"/>
<reference evidence="2 3" key="1">
    <citation type="journal article" date="2015" name="Genome Announc.">
        <title>Expanding the biotechnology potential of lactobacilli through comparative genomics of 213 strains and associated genera.</title>
        <authorList>
            <person name="Sun Z."/>
            <person name="Harris H.M."/>
            <person name="McCann A."/>
            <person name="Guo C."/>
            <person name="Argimon S."/>
            <person name="Zhang W."/>
            <person name="Yang X."/>
            <person name="Jeffery I.B."/>
            <person name="Cooney J.C."/>
            <person name="Kagawa T.F."/>
            <person name="Liu W."/>
            <person name="Song Y."/>
            <person name="Salvetti E."/>
            <person name="Wrobel A."/>
            <person name="Rasinkangas P."/>
            <person name="Parkhill J."/>
            <person name="Rea M.C."/>
            <person name="O'Sullivan O."/>
            <person name="Ritari J."/>
            <person name="Douillard F.P."/>
            <person name="Paul Ross R."/>
            <person name="Yang R."/>
            <person name="Briner A.E."/>
            <person name="Felis G.E."/>
            <person name="de Vos W.M."/>
            <person name="Barrangou R."/>
            <person name="Klaenhammer T.R."/>
            <person name="Caufield P.W."/>
            <person name="Cui Y."/>
            <person name="Zhang H."/>
            <person name="O'Toole P.W."/>
        </authorList>
    </citation>
    <scope>NUCLEOTIDE SEQUENCE [LARGE SCALE GENOMIC DNA]</scope>
    <source>
        <strain evidence="2 3">DSM 20634</strain>
    </source>
</reference>
<protein>
    <recommendedName>
        <fullName evidence="1">Mga helix-turn-helix domain-containing protein</fullName>
    </recommendedName>
</protein>
<evidence type="ECO:0000313" key="3">
    <source>
        <dbReference type="Proteomes" id="UP000051733"/>
    </source>
</evidence>